<gene>
    <name evidence="1" type="ORF">HPB47_017517</name>
</gene>
<organism evidence="1 2">
    <name type="scientific">Ixodes persulcatus</name>
    <name type="common">Taiga tick</name>
    <dbReference type="NCBI Taxonomy" id="34615"/>
    <lineage>
        <taxon>Eukaryota</taxon>
        <taxon>Metazoa</taxon>
        <taxon>Ecdysozoa</taxon>
        <taxon>Arthropoda</taxon>
        <taxon>Chelicerata</taxon>
        <taxon>Arachnida</taxon>
        <taxon>Acari</taxon>
        <taxon>Parasitiformes</taxon>
        <taxon>Ixodida</taxon>
        <taxon>Ixodoidea</taxon>
        <taxon>Ixodidae</taxon>
        <taxon>Ixodinae</taxon>
        <taxon>Ixodes</taxon>
    </lineage>
</organism>
<proteinExistence type="predicted"/>
<name>A0AC60QN38_IXOPE</name>
<keyword evidence="2" id="KW-1185">Reference proteome</keyword>
<evidence type="ECO:0000313" key="1">
    <source>
        <dbReference type="EMBL" id="KAG0437276.1"/>
    </source>
</evidence>
<reference evidence="1 2" key="1">
    <citation type="journal article" date="2020" name="Cell">
        <title>Large-Scale Comparative Analyses of Tick Genomes Elucidate Their Genetic Diversity and Vector Capacities.</title>
        <authorList>
            <consortium name="Tick Genome and Microbiome Consortium (TIGMIC)"/>
            <person name="Jia N."/>
            <person name="Wang J."/>
            <person name="Shi W."/>
            <person name="Du L."/>
            <person name="Sun Y."/>
            <person name="Zhan W."/>
            <person name="Jiang J.F."/>
            <person name="Wang Q."/>
            <person name="Zhang B."/>
            <person name="Ji P."/>
            <person name="Bell-Sakyi L."/>
            <person name="Cui X.M."/>
            <person name="Yuan T.T."/>
            <person name="Jiang B.G."/>
            <person name="Yang W.F."/>
            <person name="Lam T.T."/>
            <person name="Chang Q.C."/>
            <person name="Ding S.J."/>
            <person name="Wang X.J."/>
            <person name="Zhu J.G."/>
            <person name="Ruan X.D."/>
            <person name="Zhao L."/>
            <person name="Wei J.T."/>
            <person name="Ye R.Z."/>
            <person name="Que T.C."/>
            <person name="Du C.H."/>
            <person name="Zhou Y.H."/>
            <person name="Cheng J.X."/>
            <person name="Dai P.F."/>
            <person name="Guo W.B."/>
            <person name="Han X.H."/>
            <person name="Huang E.J."/>
            <person name="Li L.F."/>
            <person name="Wei W."/>
            <person name="Gao Y.C."/>
            <person name="Liu J.Z."/>
            <person name="Shao H.Z."/>
            <person name="Wang X."/>
            <person name="Wang C.C."/>
            <person name="Yang T.C."/>
            <person name="Huo Q.B."/>
            <person name="Li W."/>
            <person name="Chen H.Y."/>
            <person name="Chen S.E."/>
            <person name="Zhou L.G."/>
            <person name="Ni X.B."/>
            <person name="Tian J.H."/>
            <person name="Sheng Y."/>
            <person name="Liu T."/>
            <person name="Pan Y.S."/>
            <person name="Xia L.Y."/>
            <person name="Li J."/>
            <person name="Zhao F."/>
            <person name="Cao W.C."/>
        </authorList>
    </citation>
    <scope>NUCLEOTIDE SEQUENCE [LARGE SCALE GENOMIC DNA]</scope>
    <source>
        <strain evidence="1">Iper-2018</strain>
    </source>
</reference>
<evidence type="ECO:0000313" key="2">
    <source>
        <dbReference type="Proteomes" id="UP000805193"/>
    </source>
</evidence>
<protein>
    <submittedName>
        <fullName evidence="1">Uncharacterized protein</fullName>
    </submittedName>
</protein>
<sequence>MMTSRRRLRRIFRSLDASEVERTKRRKEQVRTAAASNSIPIPFPSTLPPFHSHSIPRSRKCGMIPESFQLRSGNSATLLRTHFAIIPVRRHNMRWDADPACQALQRVSRHRAANAELEFTCVTEEETARIKTDQGASSQSHAYLSGGSRSVPDIHSGVSFHVYPKEKRLRDDWHVKLRMGKLNSKSSTVCSKHFRDEDFEYAVGWQMFADDDLLAAIALSELNPPSSSEQASRNQSTLQSGMLDESADAADTEDLEAELSSLRKEIGVQADTLQLERDQVLGIARVKDEKALTTLTCVPCFQLFYNLTDLYGESRMLGKRKDFCISNEDAVLLTMMKLYHNMTFSLLGVLFGIHRTTASHIFKASVPIQAVVLKHAIFWPEKEAVLQSLTKYFDKYRDCRMVLDCTEIPLQKPKNMKSQLLKYSHYKGTYTAKVLVCKTPGGLISYVSPAYCGRSSDTYITKESGLLEKCLPFIDSVMVDKGFLIDELCSEHKVKLIRPPFLRKKEQLSKQDAKSNQNIAAARVHVERAIQRMKLFRILRDNFSADLLPQIDDIVLIIAGLVNLSKPLFNDSRYLST</sequence>
<accession>A0AC60QN38</accession>
<comment type="caution">
    <text evidence="1">The sequence shown here is derived from an EMBL/GenBank/DDBJ whole genome shotgun (WGS) entry which is preliminary data.</text>
</comment>
<dbReference type="Proteomes" id="UP000805193">
    <property type="component" value="Unassembled WGS sequence"/>
</dbReference>
<dbReference type="EMBL" id="JABSTQ010006462">
    <property type="protein sequence ID" value="KAG0437276.1"/>
    <property type="molecule type" value="Genomic_DNA"/>
</dbReference>